<accession>A0A851P3S5</accession>
<evidence type="ECO:0000313" key="4">
    <source>
        <dbReference type="Proteomes" id="UP000613066"/>
    </source>
</evidence>
<dbReference type="InterPro" id="IPR007024">
    <property type="entry name" value="BLUF_domain"/>
</dbReference>
<feature type="non-terminal residue" evidence="3">
    <location>
        <position position="1"/>
    </location>
</feature>
<dbReference type="OrthoDB" id="548795at2759"/>
<feature type="chain" id="PRO_5032278533" evidence="1">
    <location>
        <begin position="22"/>
        <end position="214"/>
    </location>
</feature>
<feature type="non-terminal residue" evidence="3">
    <location>
        <position position="214"/>
    </location>
</feature>
<dbReference type="AlphaFoldDB" id="A0A851P3S5"/>
<feature type="signal peptide" evidence="1">
    <location>
        <begin position="1"/>
        <end position="21"/>
    </location>
</feature>
<protein>
    <submittedName>
        <fullName evidence="3">TEX47 protein</fullName>
    </submittedName>
</protein>
<reference evidence="3" key="1">
    <citation type="submission" date="2019-09" db="EMBL/GenBank/DDBJ databases">
        <title>Bird 10,000 Genomes (B10K) Project - Family phase.</title>
        <authorList>
            <person name="Zhang G."/>
        </authorList>
    </citation>
    <scope>NUCLEOTIDE SEQUENCE</scope>
    <source>
        <strain evidence="3">B10K-DU-001-08</strain>
        <tissue evidence="3">Muscle</tissue>
    </source>
</reference>
<dbReference type="EMBL" id="WBMW01004128">
    <property type="protein sequence ID" value="NXC46857.1"/>
    <property type="molecule type" value="Genomic_DNA"/>
</dbReference>
<dbReference type="PANTHER" id="PTHR34035">
    <property type="entry name" value="TESTIS-EXPRESSED PROTEIN 47"/>
    <property type="match status" value="1"/>
</dbReference>
<gene>
    <name evidence="3" type="primary">Tex47</name>
    <name evidence="3" type="ORF">PENPIL_R06240</name>
</gene>
<keyword evidence="1" id="KW-0732">Signal</keyword>
<organism evidence="3 4">
    <name type="scientific">Penelope pileata</name>
    <dbReference type="NCBI Taxonomy" id="1118817"/>
    <lineage>
        <taxon>Eukaryota</taxon>
        <taxon>Metazoa</taxon>
        <taxon>Chordata</taxon>
        <taxon>Craniata</taxon>
        <taxon>Vertebrata</taxon>
        <taxon>Euteleostomi</taxon>
        <taxon>Archelosauria</taxon>
        <taxon>Archosauria</taxon>
        <taxon>Dinosauria</taxon>
        <taxon>Saurischia</taxon>
        <taxon>Theropoda</taxon>
        <taxon>Coelurosauria</taxon>
        <taxon>Aves</taxon>
        <taxon>Neognathae</taxon>
        <taxon>Galloanserae</taxon>
        <taxon>Galliformes</taxon>
        <taxon>Cracidae</taxon>
        <taxon>Penelope</taxon>
    </lineage>
</organism>
<evidence type="ECO:0000313" key="3">
    <source>
        <dbReference type="EMBL" id="NXC46857.1"/>
    </source>
</evidence>
<dbReference type="SMART" id="SM01034">
    <property type="entry name" value="BLUF"/>
    <property type="match status" value="1"/>
</dbReference>
<comment type="caution">
    <text evidence="3">The sequence shown here is derived from an EMBL/GenBank/DDBJ whole genome shotgun (WGS) entry which is preliminary data.</text>
</comment>
<dbReference type="GO" id="GO:0071949">
    <property type="term" value="F:FAD binding"/>
    <property type="evidence" value="ECO:0007669"/>
    <property type="project" value="InterPro"/>
</dbReference>
<name>A0A851P3S5_9GALL</name>
<dbReference type="GO" id="GO:0009882">
    <property type="term" value="F:blue light photoreceptor activity"/>
    <property type="evidence" value="ECO:0007669"/>
    <property type="project" value="InterPro"/>
</dbReference>
<evidence type="ECO:0000256" key="1">
    <source>
        <dbReference type="SAM" id="SignalP"/>
    </source>
</evidence>
<dbReference type="PANTHER" id="PTHR34035:SF1">
    <property type="entry name" value="TESTIS-EXPRESSED PROTEIN 47"/>
    <property type="match status" value="1"/>
</dbReference>
<feature type="domain" description="BLUF" evidence="2">
    <location>
        <begin position="6"/>
        <end position="108"/>
    </location>
</feature>
<dbReference type="InterPro" id="IPR055308">
    <property type="entry name" value="TEX47-like"/>
</dbReference>
<evidence type="ECO:0000259" key="2">
    <source>
        <dbReference type="SMART" id="SM01034"/>
    </source>
</evidence>
<keyword evidence="4" id="KW-1185">Reference proteome</keyword>
<dbReference type="Pfam" id="PF24787">
    <property type="entry name" value="TEX47"/>
    <property type="match status" value="1"/>
</dbReference>
<proteinExistence type="predicted"/>
<dbReference type="Proteomes" id="UP000613066">
    <property type="component" value="Unassembled WGS sequence"/>
</dbReference>
<sequence length="214" mass="23618">QCRFPLQRLLVLARLHEAVTAEEVAGYHRELFEDALKYNTREEVSGLLLLCSSYVLHVVESCSSTIHLLIRDLASLQNQGPGAFLQDIKVLVVAHDLPRRLFPEWEAIAVTSPVPRPRGSTQPQPVEEMVAECLSLLLDVAADLPKIAEDDGEDSSDTLCTLASELLIPAETISSLCKAEECTSPVDFLRTYLSPFQPALDSETVWPVPMHLSA</sequence>